<dbReference type="EMBL" id="LAZR01000399">
    <property type="protein sequence ID" value="KKN70708.1"/>
    <property type="molecule type" value="Genomic_DNA"/>
</dbReference>
<comment type="caution">
    <text evidence="2">The sequence shown here is derived from an EMBL/GenBank/DDBJ whole genome shotgun (WGS) entry which is preliminary data.</text>
</comment>
<keyword evidence="1" id="KW-0472">Membrane</keyword>
<accession>A0A0F9VYA6</accession>
<sequence length="108" mass="12434">MTNGLKIVGGFFLIIAVGLGLDLLGLNWLEFIGPKRQDVRREIFEETKAYNEGKEQDLIRYRLQYARAKTDSDREAIASAIRMQFADYDETKLNPELRTFLTKIKYGG</sequence>
<evidence type="ECO:0000256" key="1">
    <source>
        <dbReference type="SAM" id="Phobius"/>
    </source>
</evidence>
<gene>
    <name evidence="2" type="ORF">LCGC14_0428630</name>
</gene>
<evidence type="ECO:0000313" key="2">
    <source>
        <dbReference type="EMBL" id="KKN70708.1"/>
    </source>
</evidence>
<keyword evidence="1" id="KW-0812">Transmembrane</keyword>
<organism evidence="2">
    <name type="scientific">marine sediment metagenome</name>
    <dbReference type="NCBI Taxonomy" id="412755"/>
    <lineage>
        <taxon>unclassified sequences</taxon>
        <taxon>metagenomes</taxon>
        <taxon>ecological metagenomes</taxon>
    </lineage>
</organism>
<protein>
    <submittedName>
        <fullName evidence="2">Uncharacterized protein</fullName>
    </submittedName>
</protein>
<reference evidence="2" key="1">
    <citation type="journal article" date="2015" name="Nature">
        <title>Complex archaea that bridge the gap between prokaryotes and eukaryotes.</title>
        <authorList>
            <person name="Spang A."/>
            <person name="Saw J.H."/>
            <person name="Jorgensen S.L."/>
            <person name="Zaremba-Niedzwiedzka K."/>
            <person name="Martijn J."/>
            <person name="Lind A.E."/>
            <person name="van Eijk R."/>
            <person name="Schleper C."/>
            <person name="Guy L."/>
            <person name="Ettema T.J."/>
        </authorList>
    </citation>
    <scope>NUCLEOTIDE SEQUENCE</scope>
</reference>
<name>A0A0F9VYA6_9ZZZZ</name>
<keyword evidence="1" id="KW-1133">Transmembrane helix</keyword>
<dbReference type="AlphaFoldDB" id="A0A0F9VYA6"/>
<feature type="transmembrane region" description="Helical" evidence="1">
    <location>
        <begin position="6"/>
        <end position="29"/>
    </location>
</feature>
<proteinExistence type="predicted"/>